<keyword evidence="7" id="KW-1185">Reference proteome</keyword>
<dbReference type="InterPro" id="IPR001173">
    <property type="entry name" value="Glyco_trans_2-like"/>
</dbReference>
<organism evidence="6 7">
    <name type="scientific">Clostridium moniliforme</name>
    <dbReference type="NCBI Taxonomy" id="39489"/>
    <lineage>
        <taxon>Bacteria</taxon>
        <taxon>Bacillati</taxon>
        <taxon>Bacillota</taxon>
        <taxon>Clostridia</taxon>
        <taxon>Eubacteriales</taxon>
        <taxon>Clostridiaceae</taxon>
        <taxon>Clostridium</taxon>
    </lineage>
</organism>
<dbReference type="RefSeq" id="WP_209797344.1">
    <property type="nucleotide sequence ID" value="NZ_JAGGJZ010000006.1"/>
</dbReference>
<feature type="transmembrane region" description="Helical" evidence="4">
    <location>
        <begin position="388"/>
        <end position="410"/>
    </location>
</feature>
<evidence type="ECO:0000256" key="1">
    <source>
        <dbReference type="ARBA" id="ARBA00006739"/>
    </source>
</evidence>
<feature type="transmembrane region" description="Helical" evidence="4">
    <location>
        <begin position="361"/>
        <end position="381"/>
    </location>
</feature>
<dbReference type="Gene3D" id="3.90.550.10">
    <property type="entry name" value="Spore Coat Polysaccharide Biosynthesis Protein SpsA, Chain A"/>
    <property type="match status" value="1"/>
</dbReference>
<comment type="caution">
    <text evidence="6">The sequence shown here is derived from an EMBL/GenBank/DDBJ whole genome shotgun (WGS) entry which is preliminary data.</text>
</comment>
<evidence type="ECO:0000259" key="5">
    <source>
        <dbReference type="Pfam" id="PF00535"/>
    </source>
</evidence>
<feature type="domain" description="Glycosyltransferase 2-like" evidence="5">
    <location>
        <begin position="60"/>
        <end position="201"/>
    </location>
</feature>
<proteinExistence type="inferred from homology"/>
<keyword evidence="2" id="KW-0328">Glycosyltransferase</keyword>
<name>A0ABS4F2H7_9CLOT</name>
<reference evidence="6 7" key="1">
    <citation type="submission" date="2021-03" db="EMBL/GenBank/DDBJ databases">
        <title>Genomic Encyclopedia of Type Strains, Phase IV (KMG-IV): sequencing the most valuable type-strain genomes for metagenomic binning, comparative biology and taxonomic classification.</title>
        <authorList>
            <person name="Goeker M."/>
        </authorList>
    </citation>
    <scope>NUCLEOTIDE SEQUENCE [LARGE SCALE GENOMIC DNA]</scope>
    <source>
        <strain evidence="6 7">DSM 3984</strain>
    </source>
</reference>
<evidence type="ECO:0000313" key="7">
    <source>
        <dbReference type="Proteomes" id="UP000783390"/>
    </source>
</evidence>
<dbReference type="EMBL" id="JAGGJZ010000006">
    <property type="protein sequence ID" value="MBP1890429.1"/>
    <property type="molecule type" value="Genomic_DNA"/>
</dbReference>
<evidence type="ECO:0000256" key="4">
    <source>
        <dbReference type="SAM" id="Phobius"/>
    </source>
</evidence>
<protein>
    <submittedName>
        <fullName evidence="6">Cellulose synthase/poly-beta-1,6-N-acetylglucosamine synthase-like glycosyltransferase</fullName>
    </submittedName>
</protein>
<dbReference type="SUPFAM" id="SSF53448">
    <property type="entry name" value="Nucleotide-diphospho-sugar transferases"/>
    <property type="match status" value="1"/>
</dbReference>
<keyword evidence="3" id="KW-0808">Transferase</keyword>
<dbReference type="InterPro" id="IPR029044">
    <property type="entry name" value="Nucleotide-diphossugar_trans"/>
</dbReference>
<gene>
    <name evidence="6" type="ORF">J2Z53_002024</name>
</gene>
<dbReference type="Pfam" id="PF00535">
    <property type="entry name" value="Glycos_transf_2"/>
    <property type="match status" value="1"/>
</dbReference>
<accession>A0ABS4F2H7</accession>
<keyword evidence="4" id="KW-0472">Membrane</keyword>
<keyword evidence="4" id="KW-0812">Transmembrane</keyword>
<sequence length="473" mass="55666">MFKNILIFMNVLFMYYIFIYSIIFFISTIYSIINMNNYIVKRRFKNIIKIEKDENYMPISVIVPAYNEEKTIINCIKSLKKLDYPIFEIIIVNDGSKDDTKKRIIEEFNLKKIERPIRRVVNCKDPIDIYESEGVIKITLVNKDNGGKADALNLGINISKYPYFVSLDADSMLQENSLKNVMEPIIEDDRTIAVGGNIKGSNSAIIEDGKVKKLKTPRKFIVIFQFIEYYRVFLVNRILFNRFNGNLIISGAFGLFKKQAVINVGGYSLGSIGEDMDLIVKLHSFYRKNRVDYKVQYAPNAICWSEVPERYKDLKNQRKRWHIGLIQSLLSHKYIFLNIKYGIVGLFSFIYYVIYEMLSCVIEVIGLVVMVLSYSIGIINWDFFKTFMFMYITYSFILSTASIILEGYMFKDIVKIRTIIKLIIFSFFESFGYRQLCSFYRIIGIISYKRRKFEWKKIQRIDYLNEDKELKVS</sequence>
<keyword evidence="4" id="KW-1133">Transmembrane helix</keyword>
<feature type="transmembrane region" description="Helical" evidence="4">
    <location>
        <begin position="12"/>
        <end position="33"/>
    </location>
</feature>
<comment type="similarity">
    <text evidence="1">Belongs to the glycosyltransferase 2 family.</text>
</comment>
<evidence type="ECO:0000256" key="2">
    <source>
        <dbReference type="ARBA" id="ARBA00022676"/>
    </source>
</evidence>
<dbReference type="CDD" id="cd06423">
    <property type="entry name" value="CESA_like"/>
    <property type="match status" value="1"/>
</dbReference>
<feature type="transmembrane region" description="Helical" evidence="4">
    <location>
        <begin position="335"/>
        <end position="355"/>
    </location>
</feature>
<evidence type="ECO:0000313" key="6">
    <source>
        <dbReference type="EMBL" id="MBP1890429.1"/>
    </source>
</evidence>
<evidence type="ECO:0000256" key="3">
    <source>
        <dbReference type="ARBA" id="ARBA00022679"/>
    </source>
</evidence>
<dbReference type="Proteomes" id="UP000783390">
    <property type="component" value="Unassembled WGS sequence"/>
</dbReference>
<dbReference type="PANTHER" id="PTHR43630">
    <property type="entry name" value="POLY-BETA-1,6-N-ACETYL-D-GLUCOSAMINE SYNTHASE"/>
    <property type="match status" value="1"/>
</dbReference>
<dbReference type="PANTHER" id="PTHR43630:SF1">
    <property type="entry name" value="POLY-BETA-1,6-N-ACETYL-D-GLUCOSAMINE SYNTHASE"/>
    <property type="match status" value="1"/>
</dbReference>